<feature type="domain" description="N-acetyltransferase" evidence="1">
    <location>
        <begin position="15"/>
        <end position="169"/>
    </location>
</feature>
<dbReference type="InterPro" id="IPR032875">
    <property type="entry name" value="Succ_CoA_lig_flav_dom"/>
</dbReference>
<dbReference type="SUPFAM" id="SSF56059">
    <property type="entry name" value="Glutathione synthetase ATP-binding domain-like"/>
    <property type="match status" value="1"/>
</dbReference>
<dbReference type="InterPro" id="IPR013815">
    <property type="entry name" value="ATP_grasp_subdomain_1"/>
</dbReference>
<evidence type="ECO:0000313" key="3">
    <source>
        <dbReference type="Proteomes" id="UP000606172"/>
    </source>
</evidence>
<sequence>MDAECDVLLRDGGIAQIRPLRTEDCAALHELIERSSERSAYLRFFTGGKATAHAYADRMTGPDYAGHALVASVRGRLVAVAEYIPIPDTGRADIAILLDDAVHGQGLGTLLLEHLALDATTRDIHELIADVLFENTAMIKVFDDIGLDVERTVDQGQLRIAIALRQTPRLLERIQARDHEAERASLARVLTPRSVAVIGAGREPSSTGHKVLRNLIDGGFSGLIHPVNPNAAQVAGLTAYPDVRHMPGPVDLAVIAVPARRVLEAARDCAAAGVGGLAVLSSGFAENGKAGSERELLRICREAGMRLVGPNCLGILNTADDLNATFLPTTPSPGRIGLISQSGAIAAAVLDRLGACGLGVSSFVSTGNKADVSGNDLLEYWEDDPATDVIMLYLESFGNPRKFARIARRVGAAKPILLVKSGRTGSGGRAVQSHTAAAATPDTAVDALVRAARVIRHDSVQDMIDTARLLATQPVPAGRRVAVVGNSGGPQAMAADAMERHGLAVPELAAGTRHALAERTRPSAALGNPVDLTADATAGEIGYAVRTVLADPGVDAVLVVYTPPFGSGLEETVRAIAEATRDAGKTVLACLVGRDELIDGRVPAYAFPEQAAAALGRAADYAERRARPVEEVTPTAASDIRAARAVVRRDLAEHPQGRWLDQVATARLLECYRIDNAPSLPVDSSDAAVRAAAETGLPAVLKATGPGLVHKSDIGGVRLGLRTAEDVGKAYAEMTETLGSAMTGAIVQRMLPEGVEIILGGVNYPAFGPLLMAGMGGVAADLLADRAFRVPPITLAEAVDMLGELRCAPLLHGYRGRPVTDADALAEQVVRLGHLLDDIPEIAELDLNPVIVTPTGATAVDVRIRLAPASPPDSPMLRKLR</sequence>
<dbReference type="PANTHER" id="PTHR42793:SF1">
    <property type="entry name" value="PEPTIDYL-LYSINE N-ACETYLTRANSFERASE PATZ"/>
    <property type="match status" value="1"/>
</dbReference>
<dbReference type="CDD" id="cd04301">
    <property type="entry name" value="NAT_SF"/>
    <property type="match status" value="1"/>
</dbReference>
<dbReference type="Gene3D" id="3.30.470.20">
    <property type="entry name" value="ATP-grasp fold, B domain"/>
    <property type="match status" value="1"/>
</dbReference>
<keyword evidence="3" id="KW-1185">Reference proteome</keyword>
<dbReference type="InterPro" id="IPR000182">
    <property type="entry name" value="GNAT_dom"/>
</dbReference>
<dbReference type="InterPro" id="IPR016102">
    <property type="entry name" value="Succinyl-CoA_synth-like"/>
</dbReference>
<dbReference type="GO" id="GO:0016747">
    <property type="term" value="F:acyltransferase activity, transferring groups other than amino-acyl groups"/>
    <property type="evidence" value="ECO:0007669"/>
    <property type="project" value="InterPro"/>
</dbReference>
<dbReference type="GO" id="GO:0005524">
    <property type="term" value="F:ATP binding"/>
    <property type="evidence" value="ECO:0007669"/>
    <property type="project" value="InterPro"/>
</dbReference>
<proteinExistence type="predicted"/>
<evidence type="ECO:0000259" key="1">
    <source>
        <dbReference type="PROSITE" id="PS51186"/>
    </source>
</evidence>
<reference evidence="2" key="1">
    <citation type="submission" date="2021-01" db="EMBL/GenBank/DDBJ databases">
        <title>Whole genome shotgun sequence of Sinosporangium siamense NBRC 109515.</title>
        <authorList>
            <person name="Komaki H."/>
            <person name="Tamura T."/>
        </authorList>
    </citation>
    <scope>NUCLEOTIDE SEQUENCE</scope>
    <source>
        <strain evidence="2">NBRC 109515</strain>
    </source>
</reference>
<dbReference type="SUPFAM" id="SSF51735">
    <property type="entry name" value="NAD(P)-binding Rossmann-fold domains"/>
    <property type="match status" value="1"/>
</dbReference>
<evidence type="ECO:0000313" key="2">
    <source>
        <dbReference type="EMBL" id="GII94385.1"/>
    </source>
</evidence>
<dbReference type="Gene3D" id="3.40.50.720">
    <property type="entry name" value="NAD(P)-binding Rossmann-like Domain"/>
    <property type="match status" value="1"/>
</dbReference>
<protein>
    <submittedName>
        <fullName evidence="2">GNAT family N-acetyltransferase</fullName>
    </submittedName>
</protein>
<dbReference type="Pfam" id="PF13549">
    <property type="entry name" value="ATP-grasp_5"/>
    <property type="match status" value="1"/>
</dbReference>
<dbReference type="EMBL" id="BOOW01000029">
    <property type="protein sequence ID" value="GII94385.1"/>
    <property type="molecule type" value="Genomic_DNA"/>
</dbReference>
<dbReference type="InterPro" id="IPR016181">
    <property type="entry name" value="Acyl_CoA_acyltransferase"/>
</dbReference>
<dbReference type="InterPro" id="IPR003781">
    <property type="entry name" value="CoA-bd"/>
</dbReference>
<organism evidence="2 3">
    <name type="scientific">Sinosporangium siamense</name>
    <dbReference type="NCBI Taxonomy" id="1367973"/>
    <lineage>
        <taxon>Bacteria</taxon>
        <taxon>Bacillati</taxon>
        <taxon>Actinomycetota</taxon>
        <taxon>Actinomycetes</taxon>
        <taxon>Streptosporangiales</taxon>
        <taxon>Streptosporangiaceae</taxon>
        <taxon>Sinosporangium</taxon>
    </lineage>
</organism>
<dbReference type="PROSITE" id="PS51186">
    <property type="entry name" value="GNAT"/>
    <property type="match status" value="1"/>
</dbReference>
<dbReference type="PANTHER" id="PTHR42793">
    <property type="entry name" value="COA BINDING DOMAIN CONTAINING PROTEIN"/>
    <property type="match status" value="1"/>
</dbReference>
<dbReference type="SUPFAM" id="SSF55729">
    <property type="entry name" value="Acyl-CoA N-acyltransferases (Nat)"/>
    <property type="match status" value="1"/>
</dbReference>
<dbReference type="InterPro" id="IPR036291">
    <property type="entry name" value="NAD(P)-bd_dom_sf"/>
</dbReference>
<dbReference type="Gene3D" id="3.40.50.261">
    <property type="entry name" value="Succinyl-CoA synthetase domains"/>
    <property type="match status" value="2"/>
</dbReference>
<dbReference type="Pfam" id="PF13607">
    <property type="entry name" value="Succ_CoA_lig"/>
    <property type="match status" value="1"/>
</dbReference>
<name>A0A919RK92_9ACTN</name>
<dbReference type="Gene3D" id="3.30.1490.20">
    <property type="entry name" value="ATP-grasp fold, A domain"/>
    <property type="match status" value="1"/>
</dbReference>
<dbReference type="SUPFAM" id="SSF52210">
    <property type="entry name" value="Succinyl-CoA synthetase domains"/>
    <property type="match status" value="2"/>
</dbReference>
<dbReference type="Proteomes" id="UP000606172">
    <property type="component" value="Unassembled WGS sequence"/>
</dbReference>
<gene>
    <name evidence="2" type="ORF">Ssi02_46160</name>
</gene>
<comment type="caution">
    <text evidence="2">The sequence shown here is derived from an EMBL/GenBank/DDBJ whole genome shotgun (WGS) entry which is preliminary data.</text>
</comment>
<accession>A0A919RK92</accession>
<dbReference type="Pfam" id="PF00583">
    <property type="entry name" value="Acetyltransf_1"/>
    <property type="match status" value="1"/>
</dbReference>
<dbReference type="SMART" id="SM00881">
    <property type="entry name" value="CoA_binding"/>
    <property type="match status" value="1"/>
</dbReference>
<dbReference type="AlphaFoldDB" id="A0A919RK92"/>
<dbReference type="Pfam" id="PF13380">
    <property type="entry name" value="CoA_binding_2"/>
    <property type="match status" value="1"/>
</dbReference>
<dbReference type="Gene3D" id="3.40.630.30">
    <property type="match status" value="1"/>
</dbReference>